<dbReference type="SMART" id="SM00091">
    <property type="entry name" value="PAS"/>
    <property type="match status" value="2"/>
</dbReference>
<dbReference type="PROSITE" id="PS50112">
    <property type="entry name" value="PAS"/>
    <property type="match status" value="2"/>
</dbReference>
<dbReference type="InterPro" id="IPR003018">
    <property type="entry name" value="GAF"/>
</dbReference>
<dbReference type="Gene3D" id="3.30.450.20">
    <property type="entry name" value="PAS domain"/>
    <property type="match status" value="2"/>
</dbReference>
<dbReference type="InterPro" id="IPR003594">
    <property type="entry name" value="HATPase_dom"/>
</dbReference>
<dbReference type="Pfam" id="PF01590">
    <property type="entry name" value="GAF"/>
    <property type="match status" value="1"/>
</dbReference>
<dbReference type="SUPFAM" id="SSF81606">
    <property type="entry name" value="PP2C-like"/>
    <property type="match status" value="1"/>
</dbReference>
<dbReference type="Gene3D" id="3.60.40.10">
    <property type="entry name" value="PPM-type phosphatase domain"/>
    <property type="match status" value="1"/>
</dbReference>
<dbReference type="Gene3D" id="3.30.565.10">
    <property type="entry name" value="Histidine kinase-like ATPase, C-terminal domain"/>
    <property type="match status" value="1"/>
</dbReference>
<dbReference type="CDD" id="cd16936">
    <property type="entry name" value="HATPase_RsbW-like"/>
    <property type="match status" value="1"/>
</dbReference>
<sequence>MFTTDHAGRITAWGDRAAAAFGRPAADVLGLDWDVLFGPDESGRLTDALARARQGLPYSGVLTARSGDRLPSLTLNCSPLTGVSGDPVLACSVSGGGPGAVADGGSGAADAERNAVANAALHVANAEPDAAKDTESDAAERQRAAVRAAFVDELVGKSPFGLLMLDEDLRFVLVNDSLSAINGVPVEAHTGRLVGDVMLTEDGGAYERMLRETLRTGEPVTGLMVRGRTEGHPDADRSWSVSLFRLASCDGRVRGLGGIVVDVTDKQAALLEASAARGRLALVNAANTRVGTTLDMPQIAEELISVAVPAFADLAVVKIREDLFGDTVPDVSGTPIRLRRLAGRAMDNPASSSIFRSHGETSQPPGSVLHECMRTGGAHLLADIDDEALQALAHDAEHARLVRGSGLTSMIVAPFVARGRVLGVALFGRSDKRDPMNVEDLKSAEELAARTAMCLDNALAYSNERRIAVALQRSMLPEDEVIPRRPGLEVAHHYRPSSNAAQVGGDWFDVIALSGHRVAFAVGDVMGHDLHAAANMGQLRTAMRTLAQLDLEPADLLTRLDEAVRRGTATRYATCVYAVCDTVTRECSIVSAGHPPPLLRHADGTTEVLAVSPGVPLGVSTDDPGFAVTDIVLPQDATLVLYTDGLVEHRGEDIDVGIDRLRTVLAEDGGSVRDLCERVATRLSPAGAEDDLAVLMARLSTSPDHGFATWLVDPRPESVAGVRAHLRRTLHAWDLPDLVDATTLLASELVTNALRYAHGTIELRLAKGASLVCEVADGDLRVPRRRQAGPDEEGGRGLVVVSEYSRSWGTRPTADGKIVWFELALPQG</sequence>
<dbReference type="SMART" id="SM00331">
    <property type="entry name" value="PP2C_SIG"/>
    <property type="match status" value="1"/>
</dbReference>
<evidence type="ECO:0000313" key="4">
    <source>
        <dbReference type="Proteomes" id="UP001156398"/>
    </source>
</evidence>
<feature type="domain" description="PAS" evidence="2">
    <location>
        <begin position="147"/>
        <end position="217"/>
    </location>
</feature>
<comment type="caution">
    <text evidence="3">The sequence shown here is derived from an EMBL/GenBank/DDBJ whole genome shotgun (WGS) entry which is preliminary data.</text>
</comment>
<dbReference type="Gene3D" id="3.30.450.40">
    <property type="match status" value="1"/>
</dbReference>
<organism evidence="3 4">
    <name type="scientific">Streptantibioticus silvisoli</name>
    <dbReference type="NCBI Taxonomy" id="2705255"/>
    <lineage>
        <taxon>Bacteria</taxon>
        <taxon>Bacillati</taxon>
        <taxon>Actinomycetota</taxon>
        <taxon>Actinomycetes</taxon>
        <taxon>Kitasatosporales</taxon>
        <taxon>Streptomycetaceae</taxon>
        <taxon>Streptantibioticus</taxon>
    </lineage>
</organism>
<dbReference type="Pfam" id="PF07228">
    <property type="entry name" value="SpoIIE"/>
    <property type="match status" value="1"/>
</dbReference>
<keyword evidence="1" id="KW-0378">Hydrolase</keyword>
<evidence type="ECO:0000313" key="3">
    <source>
        <dbReference type="EMBL" id="MDI5964606.1"/>
    </source>
</evidence>
<gene>
    <name evidence="3" type="ORF">POF43_018055</name>
</gene>
<evidence type="ECO:0000259" key="2">
    <source>
        <dbReference type="PROSITE" id="PS50112"/>
    </source>
</evidence>
<dbReference type="RefSeq" id="WP_271323019.1">
    <property type="nucleotide sequence ID" value="NZ_JAAGKO020000025.1"/>
</dbReference>
<dbReference type="InterPro" id="IPR001932">
    <property type="entry name" value="PPM-type_phosphatase-like_dom"/>
</dbReference>
<dbReference type="SUPFAM" id="SSF55785">
    <property type="entry name" value="PYP-like sensor domain (PAS domain)"/>
    <property type="match status" value="2"/>
</dbReference>
<dbReference type="Pfam" id="PF08448">
    <property type="entry name" value="PAS_4"/>
    <property type="match status" value="1"/>
</dbReference>
<dbReference type="SUPFAM" id="SSF55781">
    <property type="entry name" value="GAF domain-like"/>
    <property type="match status" value="1"/>
</dbReference>
<accession>A0ABT6W1I2</accession>
<dbReference type="InterPro" id="IPR036457">
    <property type="entry name" value="PPM-type-like_dom_sf"/>
</dbReference>
<feature type="domain" description="PAS" evidence="2">
    <location>
        <begin position="1"/>
        <end position="56"/>
    </location>
</feature>
<dbReference type="EMBL" id="JAAGKO020000025">
    <property type="protein sequence ID" value="MDI5964606.1"/>
    <property type="molecule type" value="Genomic_DNA"/>
</dbReference>
<dbReference type="InterPro" id="IPR036890">
    <property type="entry name" value="HATPase_C_sf"/>
</dbReference>
<keyword evidence="4" id="KW-1185">Reference proteome</keyword>
<dbReference type="PANTHER" id="PTHR43156:SF2">
    <property type="entry name" value="STAGE II SPORULATION PROTEIN E"/>
    <property type="match status" value="1"/>
</dbReference>
<evidence type="ECO:0000256" key="1">
    <source>
        <dbReference type="ARBA" id="ARBA00022801"/>
    </source>
</evidence>
<dbReference type="InterPro" id="IPR013656">
    <property type="entry name" value="PAS_4"/>
</dbReference>
<dbReference type="Proteomes" id="UP001156398">
    <property type="component" value="Unassembled WGS sequence"/>
</dbReference>
<dbReference type="Pfam" id="PF13581">
    <property type="entry name" value="HATPase_c_2"/>
    <property type="match status" value="1"/>
</dbReference>
<proteinExistence type="predicted"/>
<dbReference type="InterPro" id="IPR000014">
    <property type="entry name" value="PAS"/>
</dbReference>
<reference evidence="3 4" key="1">
    <citation type="submission" date="2023-05" db="EMBL/GenBank/DDBJ databases">
        <title>Streptantibioticus silvisoli sp. nov., acidotolerant actinomycetes 1 from pine litter.</title>
        <authorList>
            <person name="Swiecimska M."/>
            <person name="Golinska P."/>
            <person name="Sangal V."/>
            <person name="Wachnowicz B."/>
            <person name="Goodfellow M."/>
        </authorList>
    </citation>
    <scope>NUCLEOTIDE SEQUENCE [LARGE SCALE GENOMIC DNA]</scope>
    <source>
        <strain evidence="3 4">SL54</strain>
    </source>
</reference>
<dbReference type="InterPro" id="IPR052016">
    <property type="entry name" value="Bact_Sigma-Reg"/>
</dbReference>
<name>A0ABT6W1I2_9ACTN</name>
<dbReference type="CDD" id="cd00130">
    <property type="entry name" value="PAS"/>
    <property type="match status" value="1"/>
</dbReference>
<protein>
    <submittedName>
        <fullName evidence="3">SpoIIE family protein phosphatase</fullName>
    </submittedName>
</protein>
<dbReference type="InterPro" id="IPR029016">
    <property type="entry name" value="GAF-like_dom_sf"/>
</dbReference>
<dbReference type="PANTHER" id="PTHR43156">
    <property type="entry name" value="STAGE II SPORULATION PROTEIN E-RELATED"/>
    <property type="match status" value="1"/>
</dbReference>
<dbReference type="Pfam" id="PF13426">
    <property type="entry name" value="PAS_9"/>
    <property type="match status" value="1"/>
</dbReference>
<dbReference type="InterPro" id="IPR035965">
    <property type="entry name" value="PAS-like_dom_sf"/>
</dbReference>